<keyword evidence="2" id="KW-0808">Transferase</keyword>
<evidence type="ECO:0000256" key="1">
    <source>
        <dbReference type="ARBA" id="ARBA00022676"/>
    </source>
</evidence>
<dbReference type="PANTHER" id="PTHR12526:SF629">
    <property type="entry name" value="TEICHURONIC ACID BIOSYNTHESIS GLYCOSYLTRANSFERASE TUAH-RELATED"/>
    <property type="match status" value="1"/>
</dbReference>
<accession>A0A974ZZY5</accession>
<evidence type="ECO:0000259" key="3">
    <source>
        <dbReference type="Pfam" id="PF00534"/>
    </source>
</evidence>
<dbReference type="Pfam" id="PF00534">
    <property type="entry name" value="Glycos_transf_1"/>
    <property type="match status" value="1"/>
</dbReference>
<gene>
    <name evidence="4" type="ORF">JR347_14555</name>
</gene>
<dbReference type="KEGG" id="fuv:JR347_14555"/>
<dbReference type="AlphaFoldDB" id="A0A974ZZY5"/>
<organism evidence="4 5">
    <name type="scientific">Fulvivirga lutea</name>
    <dbReference type="NCBI Taxonomy" id="2810512"/>
    <lineage>
        <taxon>Bacteria</taxon>
        <taxon>Pseudomonadati</taxon>
        <taxon>Bacteroidota</taxon>
        <taxon>Cytophagia</taxon>
        <taxon>Cytophagales</taxon>
        <taxon>Fulvivirgaceae</taxon>
        <taxon>Fulvivirga</taxon>
    </lineage>
</organism>
<dbReference type="Proteomes" id="UP000662783">
    <property type="component" value="Chromosome"/>
</dbReference>
<dbReference type="GO" id="GO:0016757">
    <property type="term" value="F:glycosyltransferase activity"/>
    <property type="evidence" value="ECO:0007669"/>
    <property type="project" value="UniProtKB-KW"/>
</dbReference>
<name>A0A974ZZY5_9BACT</name>
<keyword evidence="5" id="KW-1185">Reference proteome</keyword>
<dbReference type="Gene3D" id="3.40.50.2000">
    <property type="entry name" value="Glycogen Phosphorylase B"/>
    <property type="match status" value="2"/>
</dbReference>
<dbReference type="PANTHER" id="PTHR12526">
    <property type="entry name" value="GLYCOSYLTRANSFERASE"/>
    <property type="match status" value="1"/>
</dbReference>
<evidence type="ECO:0000313" key="5">
    <source>
        <dbReference type="Proteomes" id="UP000662783"/>
    </source>
</evidence>
<dbReference type="RefSeq" id="WP_205721318.1">
    <property type="nucleotide sequence ID" value="NZ_CP070608.1"/>
</dbReference>
<dbReference type="InterPro" id="IPR001296">
    <property type="entry name" value="Glyco_trans_1"/>
</dbReference>
<feature type="domain" description="Glycosyl transferase family 1" evidence="3">
    <location>
        <begin position="172"/>
        <end position="337"/>
    </location>
</feature>
<evidence type="ECO:0000313" key="4">
    <source>
        <dbReference type="EMBL" id="QSE96804.1"/>
    </source>
</evidence>
<proteinExistence type="predicted"/>
<dbReference type="SUPFAM" id="SSF53756">
    <property type="entry name" value="UDP-Glycosyltransferase/glycogen phosphorylase"/>
    <property type="match status" value="1"/>
</dbReference>
<reference evidence="4" key="1">
    <citation type="submission" date="2021-02" db="EMBL/GenBank/DDBJ databases">
        <title>Fulvivirga sp. S481 isolated from sea water.</title>
        <authorList>
            <person name="Bae S.S."/>
            <person name="Baek K."/>
        </authorList>
    </citation>
    <scope>NUCLEOTIDE SEQUENCE</scope>
    <source>
        <strain evidence="4">S481</strain>
    </source>
</reference>
<dbReference type="EMBL" id="CP070608">
    <property type="protein sequence ID" value="QSE96804.1"/>
    <property type="molecule type" value="Genomic_DNA"/>
</dbReference>
<protein>
    <submittedName>
        <fullName evidence="4">Glycosyltransferase</fullName>
    </submittedName>
</protein>
<evidence type="ECO:0000256" key="2">
    <source>
        <dbReference type="ARBA" id="ARBA00022679"/>
    </source>
</evidence>
<sequence>MVGEQFDVCLISTPIALNKTSEEGINYDNRDEKYGVNLIWIKKRTGILRRLLSSREAIKRALEIKPDIIHFHDPDMLPWVWFYSFNFSGKIIYDIHENYCARIDKLRMPVFIRQTIMNLFRWFEIKVINKTGGYVTTTDTMKLLYKKSRKPGIAISNVPYVSRLPTANGIAKHDNITIITSGTNSKARNCNQTIEAIPLVLKKKPEVKFKFVGKYSPENYKQELVKLAHNIGVEHAVEFEGMKPWLENFERVAMCHIGCVFYENNLNNKVTIPNRLFEYMAMELAVIGEDFPEVKKVIDKGNCGVVVDSSQPESIAEGILSIIESTSTKQLGENGRNAVRDFYNFEVELDKLVNYYYQLLRVNN</sequence>
<keyword evidence="1" id="KW-0328">Glycosyltransferase</keyword>